<evidence type="ECO:0000313" key="2">
    <source>
        <dbReference type="Proteomes" id="UP001212997"/>
    </source>
</evidence>
<accession>A0AAD5V1B1</accession>
<dbReference type="AlphaFoldDB" id="A0AAD5V1B1"/>
<keyword evidence="2" id="KW-1185">Reference proteome</keyword>
<reference evidence="1" key="1">
    <citation type="submission" date="2022-07" db="EMBL/GenBank/DDBJ databases">
        <title>Genome Sequence of Physisporinus lineatus.</title>
        <authorList>
            <person name="Buettner E."/>
        </authorList>
    </citation>
    <scope>NUCLEOTIDE SEQUENCE</scope>
    <source>
        <strain evidence="1">VT162</strain>
    </source>
</reference>
<name>A0AAD5V1B1_9APHY</name>
<dbReference type="EMBL" id="JANAWD010000415">
    <property type="protein sequence ID" value="KAJ3479805.1"/>
    <property type="molecule type" value="Genomic_DNA"/>
</dbReference>
<gene>
    <name evidence="1" type="ORF">NLI96_g8799</name>
</gene>
<dbReference type="Proteomes" id="UP001212997">
    <property type="component" value="Unassembled WGS sequence"/>
</dbReference>
<organism evidence="1 2">
    <name type="scientific">Meripilus lineatus</name>
    <dbReference type="NCBI Taxonomy" id="2056292"/>
    <lineage>
        <taxon>Eukaryota</taxon>
        <taxon>Fungi</taxon>
        <taxon>Dikarya</taxon>
        <taxon>Basidiomycota</taxon>
        <taxon>Agaricomycotina</taxon>
        <taxon>Agaricomycetes</taxon>
        <taxon>Polyporales</taxon>
        <taxon>Meripilaceae</taxon>
        <taxon>Meripilus</taxon>
    </lineage>
</organism>
<proteinExistence type="predicted"/>
<sequence>MLKHLQYISTANVENGIVRQHNTDYCGISAKGYTSLTKEMRWERHRPVGEVDPEKIVALNQTEDPQQFTIDDLSTFKDWYYDGPIVTRSFPPDEPFLPTYIPSIEEFNLHLPVFESHLRLRTPGTRLNTPPRTPEFNSRLTIDPDEGFQHFKKIKKGKIFMISTSVGSQGLGQATQLLITVTPRGQSELFVQYTPLAWQVFDFALGALNESGMPQTFTLGSVHTVNRHWPDETDIFEGFVAFPVRSREGIVTEPAVMLQVYNVTGYTPGQPLRKADSSAFLFKGADQQAKPIDLTTLQDETSFLLSSGSNGELSLE</sequence>
<evidence type="ECO:0000313" key="1">
    <source>
        <dbReference type="EMBL" id="KAJ3479805.1"/>
    </source>
</evidence>
<comment type="caution">
    <text evidence="1">The sequence shown here is derived from an EMBL/GenBank/DDBJ whole genome shotgun (WGS) entry which is preliminary data.</text>
</comment>
<protein>
    <submittedName>
        <fullName evidence="1">Uncharacterized protein</fullName>
    </submittedName>
</protein>